<keyword evidence="2" id="KW-0689">Ribosomal protein</keyword>
<keyword evidence="3" id="KW-0687">Ribonucleoprotein</keyword>
<dbReference type="GO" id="GO:0003735">
    <property type="term" value="F:structural constituent of ribosome"/>
    <property type="evidence" value="ECO:0007669"/>
    <property type="project" value="TreeGrafter"/>
</dbReference>
<evidence type="ECO:0000256" key="1">
    <source>
        <dbReference type="ARBA" id="ARBA00006767"/>
    </source>
</evidence>
<dbReference type="InterPro" id="IPR003029">
    <property type="entry name" value="S1_domain"/>
</dbReference>
<evidence type="ECO:0000259" key="5">
    <source>
        <dbReference type="PROSITE" id="PS50126"/>
    </source>
</evidence>
<dbReference type="GO" id="GO:0003729">
    <property type="term" value="F:mRNA binding"/>
    <property type="evidence" value="ECO:0007669"/>
    <property type="project" value="TreeGrafter"/>
</dbReference>
<name>A0A6J4K416_9CHLR</name>
<dbReference type="InterPro" id="IPR012340">
    <property type="entry name" value="NA-bd_OB-fold"/>
</dbReference>
<accession>A0A6J4K416</accession>
<evidence type="ECO:0000256" key="2">
    <source>
        <dbReference type="ARBA" id="ARBA00022980"/>
    </source>
</evidence>
<feature type="region of interest" description="Disordered" evidence="4">
    <location>
        <begin position="1"/>
        <end position="47"/>
    </location>
</feature>
<feature type="domain" description="S1 motif" evidence="5">
    <location>
        <begin position="89"/>
        <end position="158"/>
    </location>
</feature>
<dbReference type="Gene3D" id="2.40.50.140">
    <property type="entry name" value="Nucleic acid-binding proteins"/>
    <property type="match status" value="1"/>
</dbReference>
<dbReference type="PROSITE" id="PS50126">
    <property type="entry name" value="S1"/>
    <property type="match status" value="1"/>
</dbReference>
<evidence type="ECO:0000313" key="6">
    <source>
        <dbReference type="EMBL" id="CAA9295378.1"/>
    </source>
</evidence>
<evidence type="ECO:0000256" key="3">
    <source>
        <dbReference type="ARBA" id="ARBA00023274"/>
    </source>
</evidence>
<dbReference type="SUPFAM" id="SSF50249">
    <property type="entry name" value="Nucleic acid-binding proteins"/>
    <property type="match status" value="1"/>
</dbReference>
<feature type="region of interest" description="Disordered" evidence="4">
    <location>
        <begin position="188"/>
        <end position="453"/>
    </location>
</feature>
<feature type="compositionally biased region" description="Low complexity" evidence="4">
    <location>
        <begin position="306"/>
        <end position="320"/>
    </location>
</feature>
<comment type="similarity">
    <text evidence="1">Belongs to the bacterial ribosomal protein bS1 family.</text>
</comment>
<dbReference type="InterPro" id="IPR050437">
    <property type="entry name" value="Ribos_protein_bS1-like"/>
</dbReference>
<dbReference type="PANTHER" id="PTHR10724">
    <property type="entry name" value="30S RIBOSOMAL PROTEIN S1"/>
    <property type="match status" value="1"/>
</dbReference>
<organism evidence="6">
    <name type="scientific">uncultured Chloroflexota bacterium</name>
    <dbReference type="NCBI Taxonomy" id="166587"/>
    <lineage>
        <taxon>Bacteria</taxon>
        <taxon>Bacillati</taxon>
        <taxon>Chloroflexota</taxon>
        <taxon>environmental samples</taxon>
    </lineage>
</organism>
<proteinExistence type="inferred from homology"/>
<feature type="compositionally biased region" description="Low complexity" evidence="4">
    <location>
        <begin position="188"/>
        <end position="218"/>
    </location>
</feature>
<evidence type="ECO:0000256" key="4">
    <source>
        <dbReference type="SAM" id="MobiDB-lite"/>
    </source>
</evidence>
<dbReference type="AlphaFoldDB" id="A0A6J4K416"/>
<dbReference type="GO" id="GO:0022627">
    <property type="term" value="C:cytosolic small ribosomal subunit"/>
    <property type="evidence" value="ECO:0007669"/>
    <property type="project" value="TreeGrafter"/>
</dbReference>
<sequence length="453" mass="46443">MESRFDADGTQSAVPPQPRAGVGAAPESLTESAQSPGGGGARGGLGGAAVDEEALRGTRFEFGGRRPYAFTPPRVDTTRQAGRPLPGIGTVALGRVARITAYGAFVDFLGFRGLVHISQLLPGHRVERVEDVVQDADEVQVRVIGVDPERRHINLALVARLSPGTVAAAAQAGEVAAMAEQAAAAAAGTTETTAASPSEEAHAANDAGAGLGANRPSESAPPPTTEPPVAAATGGSAPQTRQAEPAPRELAEPAPRVQAEPRRTTRPEAPLARPAVQQGGRTATGPRIGTPRPATPLAGRPGTARPGSAQPAAGAQPSPAEIARHGARAIRRELMDPRHPMARLLNAAPRAVMGRGADKDRLRPGEGAGDDGPGTPPPPQVMEPPRPVHVSGPEPEPQPSGDQPATLEDLAARFGQARPKAADRSAGMSDRSRQEREKQAAILAKLRGGTPAT</sequence>
<feature type="compositionally biased region" description="Pro residues" evidence="4">
    <location>
        <begin position="374"/>
        <end position="387"/>
    </location>
</feature>
<reference evidence="6" key="1">
    <citation type="submission" date="2020-02" db="EMBL/GenBank/DDBJ databases">
        <authorList>
            <person name="Meier V. D."/>
        </authorList>
    </citation>
    <scope>NUCLEOTIDE SEQUENCE</scope>
    <source>
        <strain evidence="6">AVDCRST_MAG77</strain>
    </source>
</reference>
<feature type="compositionally biased region" description="Basic and acidic residues" evidence="4">
    <location>
        <begin position="430"/>
        <end position="439"/>
    </location>
</feature>
<dbReference type="Pfam" id="PF00575">
    <property type="entry name" value="S1"/>
    <property type="match status" value="1"/>
</dbReference>
<protein>
    <recommendedName>
        <fullName evidence="5">S1 motif domain-containing protein</fullName>
    </recommendedName>
</protein>
<feature type="compositionally biased region" description="Basic and acidic residues" evidence="4">
    <location>
        <begin position="330"/>
        <end position="339"/>
    </location>
</feature>
<dbReference type="PANTHER" id="PTHR10724:SF7">
    <property type="entry name" value="SMALL RIBOSOMAL SUBUNIT PROTEIN BS1C"/>
    <property type="match status" value="1"/>
</dbReference>
<dbReference type="SMART" id="SM00316">
    <property type="entry name" value="S1"/>
    <property type="match status" value="1"/>
</dbReference>
<dbReference type="GO" id="GO:0006412">
    <property type="term" value="P:translation"/>
    <property type="evidence" value="ECO:0007669"/>
    <property type="project" value="TreeGrafter"/>
</dbReference>
<feature type="compositionally biased region" description="Gly residues" evidence="4">
    <location>
        <begin position="36"/>
        <end position="47"/>
    </location>
</feature>
<gene>
    <name evidence="6" type="ORF">AVDCRST_MAG77-5154</name>
</gene>
<dbReference type="EMBL" id="CADCTC010000267">
    <property type="protein sequence ID" value="CAA9295378.1"/>
    <property type="molecule type" value="Genomic_DNA"/>
</dbReference>